<keyword evidence="1 4" id="KW-0808">Transferase</keyword>
<dbReference type="InterPro" id="IPR050832">
    <property type="entry name" value="Bact_Acetyltransf"/>
</dbReference>
<evidence type="ECO:0000256" key="2">
    <source>
        <dbReference type="ARBA" id="ARBA00023315"/>
    </source>
</evidence>
<protein>
    <submittedName>
        <fullName evidence="4">Ribosomal-protein-alanine acetyltransferase</fullName>
        <ecNumber evidence="4">2.3.1.128</ecNumber>
    </submittedName>
</protein>
<dbReference type="AlphaFoldDB" id="F9NXA6"/>
<dbReference type="InterPro" id="IPR006464">
    <property type="entry name" value="AcTrfase_RimI/Ard1"/>
</dbReference>
<dbReference type="NCBIfam" id="TIGR01575">
    <property type="entry name" value="rimI"/>
    <property type="match status" value="1"/>
</dbReference>
<evidence type="ECO:0000256" key="1">
    <source>
        <dbReference type="ARBA" id="ARBA00022679"/>
    </source>
</evidence>
<dbReference type="InterPro" id="IPR000182">
    <property type="entry name" value="GNAT_dom"/>
</dbReference>
<sequence>MMIRRASVADLDAVMAVEQASFDPPWSRTSWAEEIAAADHRLTLVAGDDEVAAAATFHGFDVADLDRIMVTPAARGRGLAVALLSGGLDWAVCRGCRAMMLEVRRDNYPAISLYRRFGFETISQRHNYYRGGIDALVMSVDLSHTETTTPPEENHV</sequence>
<dbReference type="GO" id="GO:0008080">
    <property type="term" value="F:N-acetyltransferase activity"/>
    <property type="evidence" value="ECO:0007669"/>
    <property type="project" value="InterPro"/>
</dbReference>
<dbReference type="Pfam" id="PF00583">
    <property type="entry name" value="Acetyltransf_1"/>
    <property type="match status" value="1"/>
</dbReference>
<feature type="domain" description="N-acetyltransferase" evidence="3">
    <location>
        <begin position="1"/>
        <end position="143"/>
    </location>
</feature>
<accession>F9NXA6</accession>
<dbReference type="Gene3D" id="3.40.630.30">
    <property type="match status" value="1"/>
</dbReference>
<dbReference type="SUPFAM" id="SSF55729">
    <property type="entry name" value="Acyl-CoA N-acyltransferases (Nat)"/>
    <property type="match status" value="1"/>
</dbReference>
<dbReference type="PANTHER" id="PTHR43877">
    <property type="entry name" value="AMINOALKYLPHOSPHONATE N-ACETYLTRANSFERASE-RELATED-RELATED"/>
    <property type="match status" value="1"/>
</dbReference>
<organism evidence="4 5">
    <name type="scientific">[Propionibacterium] namnetense SK182B-JCVI</name>
    <dbReference type="NCBI Taxonomy" id="1051006"/>
    <lineage>
        <taxon>Bacteria</taxon>
        <taxon>Bacillati</taxon>
        <taxon>Actinomycetota</taxon>
        <taxon>Actinomycetes</taxon>
        <taxon>Propionibacteriales</taxon>
        <taxon>Propionibacteriaceae</taxon>
        <taxon>Cutibacterium</taxon>
    </lineage>
</organism>
<evidence type="ECO:0000259" key="3">
    <source>
        <dbReference type="PROSITE" id="PS51186"/>
    </source>
</evidence>
<dbReference type="PANTHER" id="PTHR43877:SF2">
    <property type="entry name" value="AMINOALKYLPHOSPHONATE N-ACETYLTRANSFERASE-RELATED"/>
    <property type="match status" value="1"/>
</dbReference>
<name>F9NXA6_9ACTN</name>
<evidence type="ECO:0000313" key="5">
    <source>
        <dbReference type="Proteomes" id="UP000007832"/>
    </source>
</evidence>
<dbReference type="InterPro" id="IPR016181">
    <property type="entry name" value="Acyl_CoA_acyltransferase"/>
</dbReference>
<gene>
    <name evidence="4" type="primary">rimI</name>
    <name evidence="4" type="ORF">HMPREF1162_2084</name>
</gene>
<dbReference type="PATRIC" id="fig|1051006.4.peg.1821"/>
<comment type="caution">
    <text evidence="4">The sequence shown here is derived from an EMBL/GenBank/DDBJ whole genome shotgun (WGS) entry which is preliminary data.</text>
</comment>
<dbReference type="EMBL" id="AFUN01000038">
    <property type="protein sequence ID" value="EGR95519.1"/>
    <property type="molecule type" value="Genomic_DNA"/>
</dbReference>
<dbReference type="STRING" id="1574624.GCA_001642025_01292"/>
<reference evidence="4 5" key="1">
    <citation type="submission" date="2011-07" db="EMBL/GenBank/DDBJ databases">
        <title>Genome Sequence of Propionibacterium acnes SK182B-JCVI.</title>
        <authorList>
            <person name="Durkin A.S."/>
            <person name="Madupu R."/>
            <person name="Hostetler J."/>
            <person name="Radune D."/>
            <person name="Torralba M."/>
            <person name="Methe B."/>
            <person name="Sutton G."/>
            <person name="Strausberg R.L."/>
            <person name="Nelson K.E."/>
        </authorList>
    </citation>
    <scope>NUCLEOTIDE SEQUENCE [LARGE SCALE GENOMIC DNA]</scope>
    <source>
        <strain evidence="4 5">SK182B-JCVI</strain>
    </source>
</reference>
<dbReference type="PROSITE" id="PS51186">
    <property type="entry name" value="GNAT"/>
    <property type="match status" value="1"/>
</dbReference>
<dbReference type="EC" id="2.3.1.128" evidence="4"/>
<dbReference type="Proteomes" id="UP000007832">
    <property type="component" value="Unassembled WGS sequence"/>
</dbReference>
<evidence type="ECO:0000313" key="4">
    <source>
        <dbReference type="EMBL" id="EGR95519.1"/>
    </source>
</evidence>
<dbReference type="eggNOG" id="COG0456">
    <property type="taxonomic scope" value="Bacteria"/>
</dbReference>
<keyword evidence="2 4" id="KW-0012">Acyltransferase</keyword>
<dbReference type="CDD" id="cd04301">
    <property type="entry name" value="NAT_SF"/>
    <property type="match status" value="1"/>
</dbReference>
<proteinExistence type="predicted"/>